<dbReference type="KEGG" id="aviv:LF296_03240"/>
<dbReference type="EMBL" id="CP085083">
    <property type="protein sequence ID" value="WDZ51824.1"/>
    <property type="molecule type" value="Genomic_DNA"/>
</dbReference>
<reference evidence="1" key="1">
    <citation type="journal article" date="2022" name="Front Environ Sci">
        <title>Complete genome sequence analysis of a novel alkane-degrading bacterial strain, Acinetobacter vivianii KJ-1, and its diesel degradation ability.</title>
        <authorList>
            <person name="Zhang Y."/>
            <person name="Song F."/>
            <person name="Wang J."/>
            <person name="Zhao Q."/>
            <person name="Zheng L."/>
            <person name="Wang Z."/>
            <person name="Zhang X."/>
            <person name="Gao Y."/>
            <person name="Chen G."/>
            <person name="Huang Y."/>
        </authorList>
    </citation>
    <scope>NUCLEOTIDE SEQUENCE</scope>
    <source>
        <strain evidence="1">KJ-1</strain>
    </source>
</reference>
<name>A0AAJ6NK16_9GAMM</name>
<accession>A0AAJ6NK16</accession>
<dbReference type="RefSeq" id="WP_272655492.1">
    <property type="nucleotide sequence ID" value="NZ_CP085083.1"/>
</dbReference>
<evidence type="ECO:0000313" key="2">
    <source>
        <dbReference type="Proteomes" id="UP001199528"/>
    </source>
</evidence>
<protein>
    <submittedName>
        <fullName evidence="1">Uncharacterized protein</fullName>
    </submittedName>
</protein>
<organism evidence="1 2">
    <name type="scientific">Acinetobacter vivianii</name>
    <dbReference type="NCBI Taxonomy" id="1776742"/>
    <lineage>
        <taxon>Bacteria</taxon>
        <taxon>Pseudomonadati</taxon>
        <taxon>Pseudomonadota</taxon>
        <taxon>Gammaproteobacteria</taxon>
        <taxon>Moraxellales</taxon>
        <taxon>Moraxellaceae</taxon>
        <taxon>Acinetobacter</taxon>
    </lineage>
</organism>
<sequence length="68" mass="7355">MSKRKLNNRPTTATNKLSQAITSILATKAKNDPSPPNIDALSPNTTALASAAVEILNISFLYKKTDHF</sequence>
<dbReference type="Proteomes" id="UP001199528">
    <property type="component" value="Chromosome"/>
</dbReference>
<gene>
    <name evidence="1" type="ORF">LF296_03240</name>
</gene>
<dbReference type="AlphaFoldDB" id="A0AAJ6NK16"/>
<proteinExistence type="predicted"/>
<reference evidence="1" key="2">
    <citation type="submission" date="2023-02" db="EMBL/GenBank/DDBJ databases">
        <authorList>
            <person name="Huang Y."/>
            <person name="Zhang Y."/>
            <person name="Zhang T."/>
            <person name="Wang J."/>
        </authorList>
    </citation>
    <scope>NUCLEOTIDE SEQUENCE</scope>
    <source>
        <strain evidence="1">KJ-1</strain>
    </source>
</reference>
<evidence type="ECO:0000313" key="1">
    <source>
        <dbReference type="EMBL" id="WDZ51824.1"/>
    </source>
</evidence>